<organism evidence="1 2">
    <name type="scientific">Reinekea blandensis MED297</name>
    <dbReference type="NCBI Taxonomy" id="314283"/>
    <lineage>
        <taxon>Bacteria</taxon>
        <taxon>Pseudomonadati</taxon>
        <taxon>Pseudomonadota</taxon>
        <taxon>Gammaproteobacteria</taxon>
        <taxon>Oceanospirillales</taxon>
        <taxon>Saccharospirillaceae</taxon>
        <taxon>Reinekea</taxon>
    </lineage>
</organism>
<keyword evidence="2" id="KW-1185">Reference proteome</keyword>
<dbReference type="STRING" id="314283.MED297_02347"/>
<dbReference type="CDD" id="cd07067">
    <property type="entry name" value="HP_PGM_like"/>
    <property type="match status" value="1"/>
</dbReference>
<proteinExistence type="predicted"/>
<dbReference type="Pfam" id="PF00300">
    <property type="entry name" value="His_Phos_1"/>
    <property type="match status" value="1"/>
</dbReference>
<dbReference type="RefSeq" id="WP_008047049.1">
    <property type="nucleotide sequence ID" value="NZ_CH724153.1"/>
</dbReference>
<dbReference type="AlphaFoldDB" id="A4BEJ6"/>
<dbReference type="OrthoDB" id="280692at2"/>
<sequence length="147" mass="16167">MMKLYLMRHGEAESFARCDADRSLTQTGRAAVASKAQLFPAIERLVVSPYLRALQTADLLVGEGMQVTHRVVDDRVTPDCPLEPVINEVIRSDVREQLIVAHNPLLSYLVADLVGNDARGIGLGTADVACLEADEWLPGCARLLWVR</sequence>
<dbReference type="SMART" id="SM00855">
    <property type="entry name" value="PGAM"/>
    <property type="match status" value="1"/>
</dbReference>
<dbReference type="Proteomes" id="UP000005953">
    <property type="component" value="Unassembled WGS sequence"/>
</dbReference>
<gene>
    <name evidence="1" type="ORF">MED297_02347</name>
</gene>
<evidence type="ECO:0000313" key="2">
    <source>
        <dbReference type="Proteomes" id="UP000005953"/>
    </source>
</evidence>
<dbReference type="Gene3D" id="3.40.50.1240">
    <property type="entry name" value="Phosphoglycerate mutase-like"/>
    <property type="match status" value="1"/>
</dbReference>
<reference evidence="1 2" key="1">
    <citation type="submission" date="2006-02" db="EMBL/GenBank/DDBJ databases">
        <authorList>
            <person name="Pinhassi J."/>
            <person name="Pedros-Alio C."/>
            <person name="Ferriera S."/>
            <person name="Johnson J."/>
            <person name="Kravitz S."/>
            <person name="Halpern A."/>
            <person name="Remington K."/>
            <person name="Beeson K."/>
            <person name="Tran B."/>
            <person name="Rogers Y.-H."/>
            <person name="Friedman R."/>
            <person name="Venter J.C."/>
        </authorList>
    </citation>
    <scope>NUCLEOTIDE SEQUENCE [LARGE SCALE GENOMIC DNA]</scope>
    <source>
        <strain evidence="1 2">MED297</strain>
    </source>
</reference>
<dbReference type="SUPFAM" id="SSF53254">
    <property type="entry name" value="Phosphoglycerate mutase-like"/>
    <property type="match status" value="1"/>
</dbReference>
<dbReference type="InterPro" id="IPR013078">
    <property type="entry name" value="His_Pase_superF_clade-1"/>
</dbReference>
<protein>
    <submittedName>
        <fullName evidence="1">Phosphohistidine phosphatase SixA</fullName>
    </submittedName>
</protein>
<accession>A4BEJ6</accession>
<dbReference type="HOGENOM" id="CLU_084603_1_0_6"/>
<name>A4BEJ6_9GAMM</name>
<dbReference type="InterPro" id="IPR029033">
    <property type="entry name" value="His_PPase_superfam"/>
</dbReference>
<dbReference type="EMBL" id="AAOE01000010">
    <property type="protein sequence ID" value="EAR09423.1"/>
    <property type="molecule type" value="Genomic_DNA"/>
</dbReference>
<comment type="caution">
    <text evidence="1">The sequence shown here is derived from an EMBL/GenBank/DDBJ whole genome shotgun (WGS) entry which is preliminary data.</text>
</comment>
<evidence type="ECO:0000313" key="1">
    <source>
        <dbReference type="EMBL" id="EAR09423.1"/>
    </source>
</evidence>